<evidence type="ECO:0000259" key="3">
    <source>
        <dbReference type="Pfam" id="PF01323"/>
    </source>
</evidence>
<reference evidence="4 5" key="1">
    <citation type="journal article" date="2017" name="DNA Res.">
        <title>Complete genome sequence and expression profile of the commercial lytic enzyme producer Lysobacter enzymogenes M497-1.</title>
        <authorList>
            <person name="Takami H."/>
            <person name="Toyoda A."/>
            <person name="Uchiyama I."/>
            <person name="Itoh T."/>
            <person name="Takaki Y."/>
            <person name="Arai W."/>
            <person name="Nishi S."/>
            <person name="Kawai M."/>
            <person name="Shinya K."/>
            <person name="Ikeda H."/>
        </authorList>
    </citation>
    <scope>NUCLEOTIDE SEQUENCE [LARGE SCALE GENOMIC DNA]</scope>
    <source>
        <strain evidence="4 5">M497-1</strain>
    </source>
</reference>
<feature type="domain" description="DSBA-like thioredoxin" evidence="3">
    <location>
        <begin position="7"/>
        <end position="186"/>
    </location>
</feature>
<dbReference type="InterPro" id="IPR051924">
    <property type="entry name" value="GST_Kappa/NadH"/>
</dbReference>
<dbReference type="Gene3D" id="3.40.30.10">
    <property type="entry name" value="Glutaredoxin"/>
    <property type="match status" value="1"/>
</dbReference>
<dbReference type="PANTHER" id="PTHR42943">
    <property type="entry name" value="GLUTATHIONE S-TRANSFERASE KAPPA"/>
    <property type="match status" value="1"/>
</dbReference>
<dbReference type="GO" id="GO:0018845">
    <property type="term" value="F:2-hydroxychromene-2-carboxylate isomerase activity"/>
    <property type="evidence" value="ECO:0007669"/>
    <property type="project" value="UniProtKB-UniRule"/>
</dbReference>
<dbReference type="CDD" id="cd03022">
    <property type="entry name" value="DsbA_HCCA_Iso"/>
    <property type="match status" value="1"/>
</dbReference>
<dbReference type="PANTHER" id="PTHR42943:SF2">
    <property type="entry name" value="GLUTATHIONE S-TRANSFERASE KAPPA 1"/>
    <property type="match status" value="1"/>
</dbReference>
<dbReference type="PIRSF" id="PIRSF006386">
    <property type="entry name" value="HCCAis_GSTk"/>
    <property type="match status" value="1"/>
</dbReference>
<dbReference type="InterPro" id="IPR044087">
    <property type="entry name" value="NahD-like"/>
</dbReference>
<evidence type="ECO:0000313" key="4">
    <source>
        <dbReference type="EMBL" id="BAV95965.1"/>
    </source>
</evidence>
<evidence type="ECO:0000256" key="2">
    <source>
        <dbReference type="PIRSR" id="PIRSR006386-1"/>
    </source>
</evidence>
<dbReference type="InterPro" id="IPR014440">
    <property type="entry name" value="HCCAis_GSTk"/>
</dbReference>
<dbReference type="GO" id="GO:0004364">
    <property type="term" value="F:glutathione transferase activity"/>
    <property type="evidence" value="ECO:0007669"/>
    <property type="project" value="TreeGrafter"/>
</dbReference>
<dbReference type="SUPFAM" id="SSF52833">
    <property type="entry name" value="Thioredoxin-like"/>
    <property type="match status" value="1"/>
</dbReference>
<dbReference type="KEGG" id="lem:LEN_0478"/>
<dbReference type="RefSeq" id="WP_096376494.1">
    <property type="nucleotide sequence ID" value="NZ_AP014940.1"/>
</dbReference>
<comment type="similarity">
    <text evidence="1">Belongs to the GST superfamily. NadH family.</text>
</comment>
<dbReference type="EC" id="5.99.1.4" evidence="1"/>
<dbReference type="GO" id="GO:1901170">
    <property type="term" value="P:naphthalene catabolic process"/>
    <property type="evidence" value="ECO:0007669"/>
    <property type="project" value="InterPro"/>
</dbReference>
<dbReference type="Proteomes" id="UP000218824">
    <property type="component" value="Chromosome"/>
</dbReference>
<dbReference type="InterPro" id="IPR036249">
    <property type="entry name" value="Thioredoxin-like_sf"/>
</dbReference>
<dbReference type="EMBL" id="AP014940">
    <property type="protein sequence ID" value="BAV95965.1"/>
    <property type="molecule type" value="Genomic_DNA"/>
</dbReference>
<comment type="catalytic activity">
    <reaction evidence="1">
        <text>2-hydroxychromene-2-carboxylate = (3E)-4-(2-hydroxyphenyl)-2-oxobut-3-enoate</text>
        <dbReference type="Rhea" id="RHEA:27401"/>
        <dbReference type="ChEBI" id="CHEBI:59350"/>
        <dbReference type="ChEBI" id="CHEBI:59353"/>
        <dbReference type="EC" id="5.99.1.4"/>
    </reaction>
</comment>
<proteinExistence type="inferred from homology"/>
<keyword evidence="1" id="KW-0413">Isomerase</keyword>
<dbReference type="InterPro" id="IPR001853">
    <property type="entry name" value="DSBA-like_thioredoxin_dom"/>
</dbReference>
<name>A0AAU9AFC3_LYSEN</name>
<dbReference type="GO" id="GO:0006749">
    <property type="term" value="P:glutathione metabolic process"/>
    <property type="evidence" value="ECO:0007669"/>
    <property type="project" value="TreeGrafter"/>
</dbReference>
<dbReference type="GO" id="GO:0004602">
    <property type="term" value="F:glutathione peroxidase activity"/>
    <property type="evidence" value="ECO:0007669"/>
    <property type="project" value="TreeGrafter"/>
</dbReference>
<evidence type="ECO:0000256" key="1">
    <source>
        <dbReference type="PIRNR" id="PIRNR006386"/>
    </source>
</evidence>
<dbReference type="AlphaFoldDB" id="A0AAU9AFC3"/>
<sequence>MSAPALRWYFDFVSPFSYLQWRKLRELAHERPVALVPIVFGAVLSAHAHKGPAEIPGKREFTYRHVLWQARREGARLRFPPAHPFNPLAALRLCVAAGSTPAAVDAIFDWIWSQGQAGDSVEALSPVAAALDVPADAVASEAVKNALRANTEAALLAGVFGVPTLCIGPHMFWGNDAHDFALDALQHPELLDDPEMQRLKQLPIGVQRRG</sequence>
<dbReference type="Pfam" id="PF01323">
    <property type="entry name" value="DSBA"/>
    <property type="match status" value="1"/>
</dbReference>
<protein>
    <recommendedName>
        <fullName evidence="1">2-hydroxychromene-2-carboxylate isomerase</fullName>
        <ecNumber evidence="1">5.99.1.4</ecNumber>
    </recommendedName>
</protein>
<organism evidence="4 5">
    <name type="scientific">Lysobacter enzymogenes</name>
    <dbReference type="NCBI Taxonomy" id="69"/>
    <lineage>
        <taxon>Bacteria</taxon>
        <taxon>Pseudomonadati</taxon>
        <taxon>Pseudomonadota</taxon>
        <taxon>Gammaproteobacteria</taxon>
        <taxon>Lysobacterales</taxon>
        <taxon>Lysobacteraceae</taxon>
        <taxon>Lysobacter</taxon>
    </lineage>
</organism>
<evidence type="ECO:0000313" key="5">
    <source>
        <dbReference type="Proteomes" id="UP000218824"/>
    </source>
</evidence>
<gene>
    <name evidence="4" type="ORF">LEN_0478</name>
</gene>
<dbReference type="GeneID" id="83062388"/>
<feature type="active site" description="Nucleophile" evidence="2">
    <location>
        <position position="14"/>
    </location>
</feature>
<accession>A0AAU9AFC3</accession>